<dbReference type="PIRSF" id="PIRSF015853">
    <property type="entry name" value="Pep_DppA"/>
    <property type="match status" value="1"/>
</dbReference>
<dbReference type="InterPro" id="IPR036177">
    <property type="entry name" value="Peptidase_M55_sf"/>
</dbReference>
<dbReference type="InterPro" id="IPR027476">
    <property type="entry name" value="DppA_N"/>
</dbReference>
<dbReference type="InterPro" id="IPR007035">
    <property type="entry name" value="Peptidase_M55"/>
</dbReference>
<evidence type="ECO:0000313" key="2">
    <source>
        <dbReference type="Proteomes" id="UP001596496"/>
    </source>
</evidence>
<dbReference type="CDD" id="cd08663">
    <property type="entry name" value="DAP_dppA_1"/>
    <property type="match status" value="1"/>
</dbReference>
<protein>
    <submittedName>
        <fullName evidence="1">M55 family metallopeptidase</fullName>
    </submittedName>
</protein>
<organism evidence="1 2">
    <name type="scientific">Sphaerisporangium rhizosphaerae</name>
    <dbReference type="NCBI Taxonomy" id="2269375"/>
    <lineage>
        <taxon>Bacteria</taxon>
        <taxon>Bacillati</taxon>
        <taxon>Actinomycetota</taxon>
        <taxon>Actinomycetes</taxon>
        <taxon>Streptosporangiales</taxon>
        <taxon>Streptosporangiaceae</taxon>
        <taxon>Sphaerisporangium</taxon>
    </lineage>
</organism>
<dbReference type="Pfam" id="PF04951">
    <property type="entry name" value="Peptidase_M55"/>
    <property type="match status" value="1"/>
</dbReference>
<comment type="caution">
    <text evidence="1">The sequence shown here is derived from an EMBL/GenBank/DDBJ whole genome shotgun (WGS) entry which is preliminary data.</text>
</comment>
<reference evidence="2" key="1">
    <citation type="journal article" date="2019" name="Int. J. Syst. Evol. Microbiol.">
        <title>The Global Catalogue of Microorganisms (GCM) 10K type strain sequencing project: providing services to taxonomists for standard genome sequencing and annotation.</title>
        <authorList>
            <consortium name="The Broad Institute Genomics Platform"/>
            <consortium name="The Broad Institute Genome Sequencing Center for Infectious Disease"/>
            <person name="Wu L."/>
            <person name="Ma J."/>
        </authorList>
    </citation>
    <scope>NUCLEOTIDE SEQUENCE [LARGE SCALE GENOMIC DNA]</scope>
    <source>
        <strain evidence="2">CECT 7649</strain>
    </source>
</reference>
<dbReference type="Gene3D" id="3.30.1360.130">
    <property type="entry name" value="Dipeptide transport protein"/>
    <property type="match status" value="1"/>
</dbReference>
<proteinExistence type="predicted"/>
<keyword evidence="2" id="KW-1185">Reference proteome</keyword>
<accession>A0ABW2NUW3</accession>
<dbReference type="SUPFAM" id="SSF63992">
    <property type="entry name" value="Dipeptide transport protein"/>
    <property type="match status" value="1"/>
</dbReference>
<dbReference type="Gene3D" id="3.40.50.10780">
    <property type="entry name" value="Dipeptide transport protein"/>
    <property type="match status" value="1"/>
</dbReference>
<dbReference type="EMBL" id="JBHTCG010000001">
    <property type="protein sequence ID" value="MFC7380562.1"/>
    <property type="molecule type" value="Genomic_DNA"/>
</dbReference>
<dbReference type="RefSeq" id="WP_380823607.1">
    <property type="nucleotide sequence ID" value="NZ_JBHTCG010000001.1"/>
</dbReference>
<evidence type="ECO:0000313" key="1">
    <source>
        <dbReference type="EMBL" id="MFC7380562.1"/>
    </source>
</evidence>
<gene>
    <name evidence="1" type="ORF">ACFQSB_00005</name>
</gene>
<name>A0ABW2NUW3_9ACTN</name>
<sequence>MKVLISVDMEGISGVVHPAETNPDRYDYERGRALMTAEANAVIAGVLDAEPDAVVWVADAHGPFRNIDPEKLDRRARLVRGKPRPQGMLGALDDHTDAALFIGYHARAGGGPAVLAHTMSGDILDVRVNGRSMGEIGLNAAMAGHLGVPVVMLSGDDTACAELGELVPSAVTVAVKQALGQAAAIALHPGEARERLRRAAAEAITGRARVTPLSIAGPIDVEVDLYSPITVDLATLVPGVSRAAGGRTVTFTAADFAGAYRLVLLLVQLATIKPA</sequence>
<dbReference type="Proteomes" id="UP001596496">
    <property type="component" value="Unassembled WGS sequence"/>
</dbReference>